<dbReference type="OrthoDB" id="185406at2"/>
<proteinExistence type="predicted"/>
<accession>A0A398AZ79</accession>
<dbReference type="EMBL" id="QWVT01000039">
    <property type="protein sequence ID" value="RID82354.1"/>
    <property type="molecule type" value="Genomic_DNA"/>
</dbReference>
<sequence length="155" mass="18249">MEFLQIKLPKHRHHAVAFRRDSFIASFGSDQDFGAEDEYLNWLKEQCELFPSGFVLVYENGIPIGQLELTLREFEGKKVGYVNLYYLIPEKRGLGIGQMLHRYALEFFKQNHMKEYHLRVSPSNEKAMSFYMKNGMKKIRSELEGKVIRMSGYIE</sequence>
<dbReference type="Proteomes" id="UP000265816">
    <property type="component" value="Unassembled WGS sequence"/>
</dbReference>
<keyword evidence="2" id="KW-0808">Transferase</keyword>
<dbReference type="Pfam" id="PF00583">
    <property type="entry name" value="Acetyltransf_1"/>
    <property type="match status" value="1"/>
</dbReference>
<dbReference type="CDD" id="cd04301">
    <property type="entry name" value="NAT_SF"/>
    <property type="match status" value="1"/>
</dbReference>
<feature type="domain" description="N-acetyltransferase" evidence="1">
    <location>
        <begin position="1"/>
        <end position="155"/>
    </location>
</feature>
<evidence type="ECO:0000259" key="1">
    <source>
        <dbReference type="PROSITE" id="PS51186"/>
    </source>
</evidence>
<protein>
    <submittedName>
        <fullName evidence="2">GNAT family N-acetyltransferase</fullName>
    </submittedName>
</protein>
<dbReference type="InterPro" id="IPR016181">
    <property type="entry name" value="Acyl_CoA_acyltransferase"/>
</dbReference>
<gene>
    <name evidence="2" type="ORF">D1970_19395</name>
</gene>
<comment type="caution">
    <text evidence="2">The sequence shown here is derived from an EMBL/GenBank/DDBJ whole genome shotgun (WGS) entry which is preliminary data.</text>
</comment>
<dbReference type="Gene3D" id="3.40.630.30">
    <property type="match status" value="1"/>
</dbReference>
<name>A0A398AZ79_9BACI</name>
<dbReference type="GO" id="GO:0016747">
    <property type="term" value="F:acyltransferase activity, transferring groups other than amino-acyl groups"/>
    <property type="evidence" value="ECO:0007669"/>
    <property type="project" value="InterPro"/>
</dbReference>
<evidence type="ECO:0000313" key="2">
    <source>
        <dbReference type="EMBL" id="RID82354.1"/>
    </source>
</evidence>
<dbReference type="PROSITE" id="PS51186">
    <property type="entry name" value="GNAT"/>
    <property type="match status" value="1"/>
</dbReference>
<reference evidence="2 3" key="1">
    <citation type="submission" date="2018-08" db="EMBL/GenBank/DDBJ databases">
        <title>Bacillus jemisoniae sp. nov., Bacillus chryseoplanitiae sp. nov., Bacillus resnikiae sp. nov., and Bacillus frankliniae sp. nov., isolated from Viking spacecraft and associated surfaces.</title>
        <authorList>
            <person name="Seuylemezian A."/>
            <person name="Vaishampayan P."/>
        </authorList>
    </citation>
    <scope>NUCLEOTIDE SEQUENCE [LARGE SCALE GENOMIC DNA]</scope>
    <source>
        <strain evidence="2 3">JJ-247</strain>
    </source>
</reference>
<dbReference type="InterPro" id="IPR000182">
    <property type="entry name" value="GNAT_dom"/>
</dbReference>
<dbReference type="AlphaFoldDB" id="A0A398AZ79"/>
<dbReference type="SUPFAM" id="SSF55729">
    <property type="entry name" value="Acyl-CoA N-acyltransferases (Nat)"/>
    <property type="match status" value="1"/>
</dbReference>
<organism evidence="2 3">
    <name type="scientific">Mesobacillus zeae</name>
    <dbReference type="NCBI Taxonomy" id="1917180"/>
    <lineage>
        <taxon>Bacteria</taxon>
        <taxon>Bacillati</taxon>
        <taxon>Bacillota</taxon>
        <taxon>Bacilli</taxon>
        <taxon>Bacillales</taxon>
        <taxon>Bacillaceae</taxon>
        <taxon>Mesobacillus</taxon>
    </lineage>
</organism>
<keyword evidence="3" id="KW-1185">Reference proteome</keyword>
<evidence type="ECO:0000313" key="3">
    <source>
        <dbReference type="Proteomes" id="UP000265816"/>
    </source>
</evidence>